<feature type="compositionally biased region" description="Polar residues" evidence="1">
    <location>
        <begin position="123"/>
        <end position="135"/>
    </location>
</feature>
<dbReference type="InterPro" id="IPR018392">
    <property type="entry name" value="LysM"/>
</dbReference>
<organism evidence="4 5">
    <name type="scientific">Maioricimonas rarisocia</name>
    <dbReference type="NCBI Taxonomy" id="2528026"/>
    <lineage>
        <taxon>Bacteria</taxon>
        <taxon>Pseudomonadati</taxon>
        <taxon>Planctomycetota</taxon>
        <taxon>Planctomycetia</taxon>
        <taxon>Planctomycetales</taxon>
        <taxon>Planctomycetaceae</taxon>
        <taxon>Maioricimonas</taxon>
    </lineage>
</organism>
<keyword evidence="2" id="KW-0812">Transmembrane</keyword>
<dbReference type="Gene3D" id="3.10.350.10">
    <property type="entry name" value="LysM domain"/>
    <property type="match status" value="2"/>
</dbReference>
<dbReference type="SMART" id="SM00257">
    <property type="entry name" value="LysM"/>
    <property type="match status" value="2"/>
</dbReference>
<evidence type="ECO:0000259" key="3">
    <source>
        <dbReference type="PROSITE" id="PS51782"/>
    </source>
</evidence>
<feature type="domain" description="LysM" evidence="3">
    <location>
        <begin position="583"/>
        <end position="632"/>
    </location>
</feature>
<dbReference type="EMBL" id="CP036275">
    <property type="protein sequence ID" value="QDU37865.1"/>
    <property type="molecule type" value="Genomic_DNA"/>
</dbReference>
<feature type="compositionally biased region" description="Polar residues" evidence="1">
    <location>
        <begin position="1"/>
        <end position="14"/>
    </location>
</feature>
<dbReference type="AlphaFoldDB" id="A0A517Z5Y0"/>
<dbReference type="KEGG" id="mri:Mal4_21820"/>
<dbReference type="PANTHER" id="PTHR34700">
    <property type="entry name" value="POTASSIUM BINDING PROTEIN KBP"/>
    <property type="match status" value="1"/>
</dbReference>
<feature type="transmembrane region" description="Helical" evidence="2">
    <location>
        <begin position="36"/>
        <end position="53"/>
    </location>
</feature>
<keyword evidence="2" id="KW-0472">Membrane</keyword>
<evidence type="ECO:0000313" key="4">
    <source>
        <dbReference type="EMBL" id="QDU37865.1"/>
    </source>
</evidence>
<accession>A0A517Z5Y0</accession>
<dbReference type="OrthoDB" id="9800780at2"/>
<feature type="compositionally biased region" description="Low complexity" evidence="1">
    <location>
        <begin position="302"/>
        <end position="327"/>
    </location>
</feature>
<sequence>MSSNPEQTTPPTTGKSDDTDWGFKPRKSGMSGESKIALMLVVCLAGVFTFVLYKKLEGRKQLLAQEVSFDGGVAASTEDASPPTDAAPAGADESTAMKPVPTPAALEGADISASPPRDAATSDAGSTWQIAQQEPTPAGAVRASASAPSDGGLFAPSRAVAESPTLPAEQNEPESVNPFAPSQTEPTAAPAEVAANNRDEAVPLFDFNEPARPAAPREQPAEEDNPFAPRDMVADSPPGQREPQSEPNPFAAAGETQNTSPEASAQPVFSPFAPEQSEPAAMADAPVQGEPEPNPFFVDEGPAAPATVDATPAEFTPFPTAAAEPGPAMTPPRHADSAIQPVQHERSSSDELAAEATIEILPQTEPQPAPEMEIQPTQPEPAEDPFFMPVPSEPTSEPPAQPADEPTFEPSPESMPVLGDEPAETLPELPASPTPQPDPFGEPIPVATPEPEPAAVTLPATDYNQPPAGMQPVDNMQPITPAPATGTEPVDVHVVKQNENFWTISRKWYGRGAYFSALAAYNSERIPDPRKMRPGMKVLIPQLDVLVSRYPKLVANLPRPATSIPPQQMQAADGFFVDPAGHPRYRIGKNDTLTEIARRHLGRSSRWVQIYGMNGDVLSSPEHLKIGTVLRLPHDASNIGVVR</sequence>
<keyword evidence="2" id="KW-1133">Transmembrane helix</keyword>
<feature type="compositionally biased region" description="Pro residues" evidence="1">
    <location>
        <begin position="430"/>
        <end position="440"/>
    </location>
</feature>
<keyword evidence="5" id="KW-1185">Reference proteome</keyword>
<dbReference type="PROSITE" id="PS51782">
    <property type="entry name" value="LYSM"/>
    <property type="match status" value="2"/>
</dbReference>
<feature type="region of interest" description="Disordered" evidence="1">
    <location>
        <begin position="1"/>
        <end position="28"/>
    </location>
</feature>
<evidence type="ECO:0000313" key="5">
    <source>
        <dbReference type="Proteomes" id="UP000320496"/>
    </source>
</evidence>
<dbReference type="RefSeq" id="WP_145369126.1">
    <property type="nucleotide sequence ID" value="NZ_CP036275.1"/>
</dbReference>
<protein>
    <submittedName>
        <fullName evidence="4">LysM domain/BON superfamily protein</fullName>
    </submittedName>
</protein>
<name>A0A517Z5Y0_9PLAN</name>
<feature type="region of interest" description="Disordered" evidence="1">
    <location>
        <begin position="74"/>
        <end position="440"/>
    </location>
</feature>
<dbReference type="InterPro" id="IPR052196">
    <property type="entry name" value="Bact_Kbp"/>
</dbReference>
<feature type="compositionally biased region" description="Low complexity" evidence="1">
    <location>
        <begin position="184"/>
        <end position="196"/>
    </location>
</feature>
<proteinExistence type="predicted"/>
<dbReference type="CDD" id="cd00118">
    <property type="entry name" value="LysM"/>
    <property type="match status" value="2"/>
</dbReference>
<reference evidence="4 5" key="1">
    <citation type="submission" date="2019-02" db="EMBL/GenBank/DDBJ databases">
        <title>Deep-cultivation of Planctomycetes and their phenomic and genomic characterization uncovers novel biology.</title>
        <authorList>
            <person name="Wiegand S."/>
            <person name="Jogler M."/>
            <person name="Boedeker C."/>
            <person name="Pinto D."/>
            <person name="Vollmers J."/>
            <person name="Rivas-Marin E."/>
            <person name="Kohn T."/>
            <person name="Peeters S.H."/>
            <person name="Heuer A."/>
            <person name="Rast P."/>
            <person name="Oberbeckmann S."/>
            <person name="Bunk B."/>
            <person name="Jeske O."/>
            <person name="Meyerdierks A."/>
            <person name="Storesund J.E."/>
            <person name="Kallscheuer N."/>
            <person name="Luecker S."/>
            <person name="Lage O.M."/>
            <person name="Pohl T."/>
            <person name="Merkel B.J."/>
            <person name="Hornburger P."/>
            <person name="Mueller R.-W."/>
            <person name="Bruemmer F."/>
            <person name="Labrenz M."/>
            <person name="Spormann A.M."/>
            <person name="Op den Camp H."/>
            <person name="Overmann J."/>
            <person name="Amann R."/>
            <person name="Jetten M.S.M."/>
            <person name="Mascher T."/>
            <person name="Medema M.H."/>
            <person name="Devos D.P."/>
            <person name="Kaster A.-K."/>
            <person name="Ovreas L."/>
            <person name="Rohde M."/>
            <person name="Galperin M.Y."/>
            <person name="Jogler C."/>
        </authorList>
    </citation>
    <scope>NUCLEOTIDE SEQUENCE [LARGE SCALE GENOMIC DNA]</scope>
    <source>
        <strain evidence="4 5">Mal4</strain>
    </source>
</reference>
<dbReference type="Proteomes" id="UP000320496">
    <property type="component" value="Chromosome"/>
</dbReference>
<dbReference type="PANTHER" id="PTHR34700:SF4">
    <property type="entry name" value="PHAGE-LIKE ELEMENT PBSX PROTEIN XKDP"/>
    <property type="match status" value="1"/>
</dbReference>
<evidence type="ECO:0000256" key="2">
    <source>
        <dbReference type="SAM" id="Phobius"/>
    </source>
</evidence>
<dbReference type="InterPro" id="IPR036779">
    <property type="entry name" value="LysM_dom_sf"/>
</dbReference>
<feature type="domain" description="LysM" evidence="3">
    <location>
        <begin position="491"/>
        <end position="540"/>
    </location>
</feature>
<dbReference type="Pfam" id="PF01476">
    <property type="entry name" value="LysM"/>
    <property type="match status" value="2"/>
</dbReference>
<gene>
    <name evidence="4" type="ORF">Mal4_21820</name>
</gene>
<evidence type="ECO:0000256" key="1">
    <source>
        <dbReference type="SAM" id="MobiDB-lite"/>
    </source>
</evidence>